<evidence type="ECO:0000256" key="3">
    <source>
        <dbReference type="PROSITE-ProRule" id="PRU00023"/>
    </source>
</evidence>
<dbReference type="STRING" id="6573.A0A210R5N3"/>
<keyword evidence="1" id="KW-0677">Repeat</keyword>
<dbReference type="Gene3D" id="1.25.40.20">
    <property type="entry name" value="Ankyrin repeat-containing domain"/>
    <property type="match status" value="1"/>
</dbReference>
<protein>
    <submittedName>
        <fullName evidence="6">Serine/threonine-protein phosphatase 6 regulatory ankyrin repeat subunit C</fullName>
    </submittedName>
</protein>
<accession>A0A210R5N3</accession>
<feature type="transmembrane region" description="Helical" evidence="4">
    <location>
        <begin position="21"/>
        <end position="45"/>
    </location>
</feature>
<keyword evidence="4" id="KW-0472">Membrane</keyword>
<name>A0A210R5N3_MIZYE</name>
<keyword evidence="4" id="KW-0812">Transmembrane</keyword>
<evidence type="ECO:0000259" key="5">
    <source>
        <dbReference type="Pfam" id="PF20720"/>
    </source>
</evidence>
<keyword evidence="4" id="KW-1133">Transmembrane helix</keyword>
<dbReference type="SUPFAM" id="SSF52540">
    <property type="entry name" value="P-loop containing nucleoside triphosphate hydrolases"/>
    <property type="match status" value="1"/>
</dbReference>
<evidence type="ECO:0000256" key="1">
    <source>
        <dbReference type="ARBA" id="ARBA00022737"/>
    </source>
</evidence>
<feature type="repeat" description="ANK" evidence="3">
    <location>
        <begin position="586"/>
        <end position="618"/>
    </location>
</feature>
<dbReference type="InterPro" id="IPR027417">
    <property type="entry name" value="P-loop_NTPase"/>
</dbReference>
<keyword evidence="2 3" id="KW-0040">ANK repeat</keyword>
<reference evidence="6 7" key="1">
    <citation type="journal article" date="2017" name="Nat. Ecol. Evol.">
        <title>Scallop genome provides insights into evolution of bilaterian karyotype and development.</title>
        <authorList>
            <person name="Wang S."/>
            <person name="Zhang J."/>
            <person name="Jiao W."/>
            <person name="Li J."/>
            <person name="Xun X."/>
            <person name="Sun Y."/>
            <person name="Guo X."/>
            <person name="Huan P."/>
            <person name="Dong B."/>
            <person name="Zhang L."/>
            <person name="Hu X."/>
            <person name="Sun X."/>
            <person name="Wang J."/>
            <person name="Zhao C."/>
            <person name="Wang Y."/>
            <person name="Wang D."/>
            <person name="Huang X."/>
            <person name="Wang R."/>
            <person name="Lv J."/>
            <person name="Li Y."/>
            <person name="Zhang Z."/>
            <person name="Liu B."/>
            <person name="Lu W."/>
            <person name="Hui Y."/>
            <person name="Liang J."/>
            <person name="Zhou Z."/>
            <person name="Hou R."/>
            <person name="Li X."/>
            <person name="Liu Y."/>
            <person name="Li H."/>
            <person name="Ning X."/>
            <person name="Lin Y."/>
            <person name="Zhao L."/>
            <person name="Xing Q."/>
            <person name="Dou J."/>
            <person name="Li Y."/>
            <person name="Mao J."/>
            <person name="Guo H."/>
            <person name="Dou H."/>
            <person name="Li T."/>
            <person name="Mu C."/>
            <person name="Jiang W."/>
            <person name="Fu Q."/>
            <person name="Fu X."/>
            <person name="Miao Y."/>
            <person name="Liu J."/>
            <person name="Yu Q."/>
            <person name="Li R."/>
            <person name="Liao H."/>
            <person name="Li X."/>
            <person name="Kong Y."/>
            <person name="Jiang Z."/>
            <person name="Chourrout D."/>
            <person name="Li R."/>
            <person name="Bao Z."/>
        </authorList>
    </citation>
    <scope>NUCLEOTIDE SEQUENCE [LARGE SCALE GENOMIC DNA]</scope>
    <source>
        <strain evidence="6 7">PY_sf001</strain>
    </source>
</reference>
<dbReference type="PANTHER" id="PTHR24198:SF165">
    <property type="entry name" value="ANKYRIN REPEAT-CONTAINING PROTEIN-RELATED"/>
    <property type="match status" value="1"/>
</dbReference>
<dbReference type="EMBL" id="NEDP02000262">
    <property type="protein sequence ID" value="OWF56198.1"/>
    <property type="molecule type" value="Genomic_DNA"/>
</dbReference>
<dbReference type="Proteomes" id="UP000242188">
    <property type="component" value="Unassembled WGS sequence"/>
</dbReference>
<keyword evidence="7" id="KW-1185">Reference proteome</keyword>
<dbReference type="PROSITE" id="PS50088">
    <property type="entry name" value="ANK_REPEAT"/>
    <property type="match status" value="3"/>
</dbReference>
<dbReference type="InterPro" id="IPR002110">
    <property type="entry name" value="Ankyrin_rpt"/>
</dbReference>
<evidence type="ECO:0000313" key="6">
    <source>
        <dbReference type="EMBL" id="OWF56198.1"/>
    </source>
</evidence>
<organism evidence="6 7">
    <name type="scientific">Mizuhopecten yessoensis</name>
    <name type="common">Japanese scallop</name>
    <name type="synonym">Patinopecten yessoensis</name>
    <dbReference type="NCBI Taxonomy" id="6573"/>
    <lineage>
        <taxon>Eukaryota</taxon>
        <taxon>Metazoa</taxon>
        <taxon>Spiralia</taxon>
        <taxon>Lophotrochozoa</taxon>
        <taxon>Mollusca</taxon>
        <taxon>Bivalvia</taxon>
        <taxon>Autobranchia</taxon>
        <taxon>Pteriomorphia</taxon>
        <taxon>Pectinida</taxon>
        <taxon>Pectinoidea</taxon>
        <taxon>Pectinidae</taxon>
        <taxon>Mizuhopecten</taxon>
    </lineage>
</organism>
<dbReference type="PROSITE" id="PS51257">
    <property type="entry name" value="PROKAR_LIPOPROTEIN"/>
    <property type="match status" value="1"/>
</dbReference>
<sequence>MAERPPLHKHSGAWDCGLDMSTICFIILSCIFVLSVLCVIAYSWYSPTEQPITVQSNVNVLNSNGKKRKKKKMAKVIVNCEHAMIGDTNILQQGCISPILDDSRNREPTGFMKKTVSVWKKRADDLFVTKGMRNAMEFSKHNNLLIITGPQGSGKSSALRYVSVALKHDGFIVYPCMKPSDIEYYWDETKKQVFVIDDPIGSECVSLVGVQMMERYSDRIKTCIAGHTTKVILAIRSEILNDKYVSSSETLVTSRQNEIDLTEEENALSEQERKDMFSHYVSRTGVRNISLQMPQLHCFPLLCHAFFKVGTIRKNPTEFFSSPFSVIKDAFIRMRQRNPAHFCLLVFCIVFENKLSRRNLALESPEREKVDRVLEILGLNREKVQSNVINAIDALNGVYLTKNGTSYAFLHSLFQDIVTFILGEESTMFLFKYCSSTFLRSHVKIADTPAKIDEHAIVLEPSDYKSLAERMCEELQKRNVEDVFYHSSLGNRQFLKVFMRECSKNKTIEYSNENKIPLLAWSCRVEMFRLAKALLDKGADLNICDEFKRSALIWVCRNSCRSIEQSRAMVTILLKEGVDVKLADKRNQTAIIYAVRKGDIQIVHNLLDHGACVKELSADISPLNLAVKCAQKHTRTHVEPDTDQKEHSSTAIVRLLLEKGADPNFKVANDKTMLYQSVLGSNTAVSKCLLEHGADVGKSNTLNEDLLCSAISNRLSDLVDPLLERGVDVNIPNHFSRTSLHLAVIENNSDLVTQLIKAGACVDSKDSEGETPLHLSVKDDKKYIVRNILLRKGADVNSEDKRGRTPRMWYLRTLARVSSQNFRITEPLHNETN</sequence>
<feature type="domain" description="Novel STAND NTPase 3" evidence="5">
    <location>
        <begin position="127"/>
        <end position="281"/>
    </location>
</feature>
<dbReference type="SUPFAM" id="SSF48403">
    <property type="entry name" value="Ankyrin repeat"/>
    <property type="match status" value="1"/>
</dbReference>
<dbReference type="Pfam" id="PF12796">
    <property type="entry name" value="Ank_2"/>
    <property type="match status" value="2"/>
</dbReference>
<feature type="repeat" description="ANK" evidence="3">
    <location>
        <begin position="768"/>
        <end position="801"/>
    </location>
</feature>
<dbReference type="PROSITE" id="PS50297">
    <property type="entry name" value="ANK_REP_REGION"/>
    <property type="match status" value="3"/>
</dbReference>
<dbReference type="SMART" id="SM00248">
    <property type="entry name" value="ANK"/>
    <property type="match status" value="8"/>
</dbReference>
<evidence type="ECO:0000313" key="7">
    <source>
        <dbReference type="Proteomes" id="UP000242188"/>
    </source>
</evidence>
<dbReference type="AlphaFoldDB" id="A0A210R5N3"/>
<feature type="repeat" description="ANK" evidence="3">
    <location>
        <begin position="735"/>
        <end position="767"/>
    </location>
</feature>
<dbReference type="Pfam" id="PF20720">
    <property type="entry name" value="nSTAND3"/>
    <property type="match status" value="1"/>
</dbReference>
<proteinExistence type="predicted"/>
<gene>
    <name evidence="6" type="ORF">KP79_PYT21540</name>
</gene>
<dbReference type="PANTHER" id="PTHR24198">
    <property type="entry name" value="ANKYRIN REPEAT AND PROTEIN KINASE DOMAIN-CONTAINING PROTEIN"/>
    <property type="match status" value="1"/>
</dbReference>
<dbReference type="InterPro" id="IPR036770">
    <property type="entry name" value="Ankyrin_rpt-contain_sf"/>
</dbReference>
<comment type="caution">
    <text evidence="6">The sequence shown here is derived from an EMBL/GenBank/DDBJ whole genome shotgun (WGS) entry which is preliminary data.</text>
</comment>
<evidence type="ECO:0000256" key="4">
    <source>
        <dbReference type="SAM" id="Phobius"/>
    </source>
</evidence>
<dbReference type="InterPro" id="IPR049050">
    <property type="entry name" value="nSTAND3"/>
</dbReference>
<evidence type="ECO:0000256" key="2">
    <source>
        <dbReference type="ARBA" id="ARBA00023043"/>
    </source>
</evidence>
<dbReference type="OrthoDB" id="6131081at2759"/>